<dbReference type="InterPro" id="IPR008257">
    <property type="entry name" value="Pept_M19"/>
</dbReference>
<dbReference type="Gene3D" id="3.20.20.140">
    <property type="entry name" value="Metal-dependent hydrolases"/>
    <property type="match status" value="1"/>
</dbReference>
<dbReference type="GO" id="GO:0070573">
    <property type="term" value="F:metallodipeptidase activity"/>
    <property type="evidence" value="ECO:0007669"/>
    <property type="project" value="InterPro"/>
</dbReference>
<feature type="transmembrane region" description="Helical" evidence="4">
    <location>
        <begin position="30"/>
        <end position="50"/>
    </location>
</feature>
<accession>A0A8H4J5S8</accession>
<keyword evidence="2" id="KW-0862">Zinc</keyword>
<keyword evidence="4" id="KW-0472">Membrane</keyword>
<organism evidence="5 6">
    <name type="scientific">Botryosphaeria dothidea</name>
    <dbReference type="NCBI Taxonomy" id="55169"/>
    <lineage>
        <taxon>Eukaryota</taxon>
        <taxon>Fungi</taxon>
        <taxon>Dikarya</taxon>
        <taxon>Ascomycota</taxon>
        <taxon>Pezizomycotina</taxon>
        <taxon>Dothideomycetes</taxon>
        <taxon>Dothideomycetes incertae sedis</taxon>
        <taxon>Botryosphaeriales</taxon>
        <taxon>Botryosphaeriaceae</taxon>
        <taxon>Botryosphaeria</taxon>
    </lineage>
</organism>
<feature type="region of interest" description="Disordered" evidence="3">
    <location>
        <begin position="462"/>
        <end position="481"/>
    </location>
</feature>
<sequence>MSNEKCPLVLKDPEATVYPKRRARLDAARYSAIIILKFVALQIFLVTLWWCLYRTDNTLDSDITVLTQDPSSFKQRAQTLLKNNPLIDGHNDLMLITRKLYEDRIYTSNFSSKFENGGLEYHTDIPRLKKGLSSGAFWVAWVTCPAWDADFSDATYDPIVRATLEQLDLFHRLGAAYPAYFTPTLSSASALCAFEEGRFIAPLSIEGLHQIGNSIATLRTYYALGVRYATLTWNCHNIYADAALATDAAGRTIAARPHWGGLSAAGKELVEEMNRLGMLVDLAHVSAAVMRDVLAGTADGWGGSIAPPFFSHSSAYALCPHPRNVPDDVLALVRRRRAVVLVNFNEDFISCTEPVDAETGLPRTYAPNVTLAQVVRHVRYIGELIGYDYVGIGSDFDGIKGPPKGLEDVSKFPDLVAALLADGVGEEDVVKIVGGNLLRVWGEVDRVAAELQKVRVPLENGVSDFNGSDPTSKGVELRGDN</sequence>
<dbReference type="InterPro" id="IPR032466">
    <property type="entry name" value="Metal_Hydrolase"/>
</dbReference>
<dbReference type="CDD" id="cd01301">
    <property type="entry name" value="rDP_like"/>
    <property type="match status" value="1"/>
</dbReference>
<protein>
    <recommendedName>
        <fullName evidence="2">Dipeptidase</fullName>
        <ecNumber evidence="2">3.4.13.19</ecNumber>
    </recommendedName>
</protein>
<evidence type="ECO:0000313" key="5">
    <source>
        <dbReference type="EMBL" id="KAF4312307.1"/>
    </source>
</evidence>
<dbReference type="EMBL" id="WWBZ02000007">
    <property type="protein sequence ID" value="KAF4312307.1"/>
    <property type="molecule type" value="Genomic_DNA"/>
</dbReference>
<dbReference type="PANTHER" id="PTHR10443">
    <property type="entry name" value="MICROSOMAL DIPEPTIDASE"/>
    <property type="match status" value="1"/>
</dbReference>
<keyword evidence="2" id="KW-0479">Metal-binding</keyword>
<name>A0A8H4J5S8_9PEZI</name>
<dbReference type="SUPFAM" id="SSF51556">
    <property type="entry name" value="Metallo-dependent hydrolases"/>
    <property type="match status" value="1"/>
</dbReference>
<evidence type="ECO:0000256" key="4">
    <source>
        <dbReference type="SAM" id="Phobius"/>
    </source>
</evidence>
<keyword evidence="2" id="KW-0378">Hydrolase</keyword>
<evidence type="ECO:0000256" key="3">
    <source>
        <dbReference type="SAM" id="MobiDB-lite"/>
    </source>
</evidence>
<proteinExistence type="inferred from homology"/>
<keyword evidence="2" id="KW-0645">Protease</keyword>
<dbReference type="Proteomes" id="UP000572817">
    <property type="component" value="Unassembled WGS sequence"/>
</dbReference>
<dbReference type="PANTHER" id="PTHR10443:SF12">
    <property type="entry name" value="DIPEPTIDASE"/>
    <property type="match status" value="1"/>
</dbReference>
<comment type="cofactor">
    <cofactor evidence="2">
        <name>Zn(2+)</name>
        <dbReference type="ChEBI" id="CHEBI:29105"/>
    </cofactor>
</comment>
<keyword evidence="4" id="KW-0812">Transmembrane</keyword>
<evidence type="ECO:0000313" key="6">
    <source>
        <dbReference type="Proteomes" id="UP000572817"/>
    </source>
</evidence>
<dbReference type="OrthoDB" id="445695at2759"/>
<evidence type="ECO:0000256" key="2">
    <source>
        <dbReference type="RuleBase" id="RU341113"/>
    </source>
</evidence>
<dbReference type="Pfam" id="PF01244">
    <property type="entry name" value="Peptidase_M19"/>
    <property type="match status" value="1"/>
</dbReference>
<gene>
    <name evidence="5" type="ORF">GTA08_BOTSDO12087</name>
</gene>
<dbReference type="GO" id="GO:0046872">
    <property type="term" value="F:metal ion binding"/>
    <property type="evidence" value="ECO:0007669"/>
    <property type="project" value="UniProtKB-UniRule"/>
</dbReference>
<evidence type="ECO:0000256" key="1">
    <source>
        <dbReference type="ARBA" id="ARBA00022997"/>
    </source>
</evidence>
<keyword evidence="1 2" id="KW-0224">Dipeptidase</keyword>
<keyword evidence="4" id="KW-1133">Transmembrane helix</keyword>
<comment type="similarity">
    <text evidence="2">Belongs to the metallo-dependent hydrolases superfamily. Peptidase M19 family.</text>
</comment>
<keyword evidence="2" id="KW-0482">Metalloprotease</keyword>
<reference evidence="5" key="1">
    <citation type="submission" date="2020-04" db="EMBL/GenBank/DDBJ databases">
        <title>Genome Assembly and Annotation of Botryosphaeria dothidea sdau 11-99, a Latent Pathogen of Apple Fruit Ring Rot in China.</title>
        <authorList>
            <person name="Yu C."/>
            <person name="Diao Y."/>
            <person name="Lu Q."/>
            <person name="Zhao J."/>
            <person name="Cui S."/>
            <person name="Peng C."/>
            <person name="He B."/>
            <person name="Liu H."/>
        </authorList>
    </citation>
    <scope>NUCLEOTIDE SEQUENCE [LARGE SCALE GENOMIC DNA]</scope>
    <source>
        <strain evidence="5">Sdau11-99</strain>
    </source>
</reference>
<comment type="caution">
    <text evidence="5">The sequence shown here is derived from an EMBL/GenBank/DDBJ whole genome shotgun (WGS) entry which is preliminary data.</text>
</comment>
<dbReference type="GO" id="GO:0006508">
    <property type="term" value="P:proteolysis"/>
    <property type="evidence" value="ECO:0007669"/>
    <property type="project" value="UniProtKB-KW"/>
</dbReference>
<keyword evidence="6" id="KW-1185">Reference proteome</keyword>
<dbReference type="AlphaFoldDB" id="A0A8H4J5S8"/>
<dbReference type="PROSITE" id="PS51365">
    <property type="entry name" value="RENAL_DIPEPTIDASE_2"/>
    <property type="match status" value="1"/>
</dbReference>
<comment type="catalytic activity">
    <reaction evidence="2">
        <text>an L-aminoacyl-L-amino acid + H2O = 2 an L-alpha-amino acid</text>
        <dbReference type="Rhea" id="RHEA:48940"/>
        <dbReference type="ChEBI" id="CHEBI:15377"/>
        <dbReference type="ChEBI" id="CHEBI:59869"/>
        <dbReference type="ChEBI" id="CHEBI:77460"/>
        <dbReference type="EC" id="3.4.13.19"/>
    </reaction>
</comment>
<dbReference type="EC" id="3.4.13.19" evidence="2"/>